<evidence type="ECO:0000313" key="3">
    <source>
        <dbReference type="Proteomes" id="UP000332515"/>
    </source>
</evidence>
<dbReference type="EMBL" id="VWNA01000001">
    <property type="protein sequence ID" value="MQT13416.1"/>
    <property type="molecule type" value="Genomic_DNA"/>
</dbReference>
<keyword evidence="3" id="KW-1185">Reference proteome</keyword>
<comment type="caution">
    <text evidence="2">The sequence shown here is derived from an EMBL/GenBank/DDBJ whole genome shotgun (WGS) entry which is preliminary data.</text>
</comment>
<evidence type="ECO:0000256" key="1">
    <source>
        <dbReference type="SAM" id="MobiDB-lite"/>
    </source>
</evidence>
<gene>
    <name evidence="2" type="ORF">F0357_12335</name>
</gene>
<protein>
    <submittedName>
        <fullName evidence="2">Uncharacterized protein</fullName>
    </submittedName>
</protein>
<accession>A0A6A7Y3T1</accession>
<sequence length="61" mass="6320">MKDRLRDMMLREKFSAVLAGLRKDAKVDILDDTAKPKPAPAAGAAPAPAAPATPAPAQPAQ</sequence>
<organism evidence="2 3">
    <name type="scientific">Segnochrobactrum spirostomi</name>
    <dbReference type="NCBI Taxonomy" id="2608987"/>
    <lineage>
        <taxon>Bacteria</taxon>
        <taxon>Pseudomonadati</taxon>
        <taxon>Pseudomonadota</taxon>
        <taxon>Alphaproteobacteria</taxon>
        <taxon>Hyphomicrobiales</taxon>
        <taxon>Segnochrobactraceae</taxon>
        <taxon>Segnochrobactrum</taxon>
    </lineage>
</organism>
<evidence type="ECO:0000313" key="2">
    <source>
        <dbReference type="EMBL" id="MQT13416.1"/>
    </source>
</evidence>
<proteinExistence type="predicted"/>
<name>A0A6A7Y3T1_9HYPH</name>
<dbReference type="RefSeq" id="WP_153481935.1">
    <property type="nucleotide sequence ID" value="NZ_VWNA01000001.1"/>
</dbReference>
<feature type="region of interest" description="Disordered" evidence="1">
    <location>
        <begin position="31"/>
        <end position="61"/>
    </location>
</feature>
<dbReference type="Proteomes" id="UP000332515">
    <property type="component" value="Unassembled WGS sequence"/>
</dbReference>
<reference evidence="2 3" key="1">
    <citation type="submission" date="2019-09" db="EMBL/GenBank/DDBJ databases">
        <title>Segnochrobactrum spirostomi gen. nov., sp. nov., isolated from the ciliate Spirostomum cf. yagiui and description of a novel family, Segnochrobactraceae fam. nov. within the order Rhizobiales of the class Alphaproteobacteria.</title>
        <authorList>
            <person name="Akter S."/>
            <person name="Shazib S.U.A."/>
            <person name="Shin M.K."/>
        </authorList>
    </citation>
    <scope>NUCLEOTIDE SEQUENCE [LARGE SCALE GENOMIC DNA]</scope>
    <source>
        <strain evidence="2 3">Sp-1</strain>
    </source>
</reference>
<dbReference type="AlphaFoldDB" id="A0A6A7Y3T1"/>
<feature type="compositionally biased region" description="Pro residues" evidence="1">
    <location>
        <begin position="48"/>
        <end position="61"/>
    </location>
</feature>